<sequence>MSESDHITANTTAPITPIKVTREWVSNTHRSSSSSLNPETIILDKETLPGGDKSLSGISLRAFLLGQTCALGIFTSICLAYPLHSSLWRAPTFISCLALFHFLEFFITARYNPPAVSIASFLLDNGSEYTIAHLSAMLECLISRLLFGETYFSTTSLLFGGVYMQTSIGVLLIIIGQLARSKAMVDAGTNFNHQVQTERQEGHELVREEKALVTFFGSDYVKYRERTMVGIPGIS</sequence>
<feature type="transmembrane region" description="Helical" evidence="5">
    <location>
        <begin position="62"/>
        <end position="84"/>
    </location>
</feature>
<evidence type="ECO:0000256" key="2">
    <source>
        <dbReference type="ARBA" id="ARBA00022692"/>
    </source>
</evidence>
<evidence type="ECO:0000256" key="1">
    <source>
        <dbReference type="ARBA" id="ARBA00004141"/>
    </source>
</evidence>
<evidence type="ECO:0000256" key="3">
    <source>
        <dbReference type="ARBA" id="ARBA00022989"/>
    </source>
</evidence>
<evidence type="ECO:0008006" key="8">
    <source>
        <dbReference type="Google" id="ProtNLM"/>
    </source>
</evidence>
<dbReference type="AlphaFoldDB" id="A0A167WDK8"/>
<keyword evidence="2 5" id="KW-0812">Transmembrane</keyword>
<dbReference type="EMBL" id="AZGZ01000024">
    <property type="protein sequence ID" value="KZZ88708.1"/>
    <property type="molecule type" value="Genomic_DNA"/>
</dbReference>
<dbReference type="Proteomes" id="UP000242877">
    <property type="component" value="Unassembled WGS sequence"/>
</dbReference>
<proteinExistence type="predicted"/>
<dbReference type="GO" id="GO:0005783">
    <property type="term" value="C:endoplasmic reticulum"/>
    <property type="evidence" value="ECO:0007669"/>
    <property type="project" value="TreeGrafter"/>
</dbReference>
<comment type="caution">
    <text evidence="6">The sequence shown here is derived from an EMBL/GenBank/DDBJ whole genome shotgun (WGS) entry which is preliminary data.</text>
</comment>
<evidence type="ECO:0000313" key="6">
    <source>
        <dbReference type="EMBL" id="KZZ88708.1"/>
    </source>
</evidence>
<comment type="subcellular location">
    <subcellularLocation>
        <location evidence="1">Membrane</location>
        <topology evidence="1">Multi-pass membrane protein</topology>
    </subcellularLocation>
</comment>
<evidence type="ECO:0000313" key="7">
    <source>
        <dbReference type="Proteomes" id="UP000242877"/>
    </source>
</evidence>
<dbReference type="PANTHER" id="PTHR12714">
    <property type="entry name" value="PROTEIN-S ISOPRENYLCYSTEINE O-METHYLTRANSFERASE"/>
    <property type="match status" value="1"/>
</dbReference>
<protein>
    <recommendedName>
        <fullName evidence="8">Protein-S-isoprenylcysteine O-methyltransferase</fullName>
    </recommendedName>
</protein>
<dbReference type="GO" id="GO:0004671">
    <property type="term" value="F:protein C-terminal S-isoprenylcysteine carboxyl O-methyltransferase activity"/>
    <property type="evidence" value="ECO:0007669"/>
    <property type="project" value="TreeGrafter"/>
</dbReference>
<keyword evidence="7" id="KW-1185">Reference proteome</keyword>
<name>A0A167WDK8_9EURO</name>
<evidence type="ECO:0000256" key="5">
    <source>
        <dbReference type="SAM" id="Phobius"/>
    </source>
</evidence>
<accession>A0A167WDK8</accession>
<reference evidence="6 7" key="1">
    <citation type="journal article" date="2016" name="Genome Biol. Evol.">
        <title>Divergent and convergent evolution of fungal pathogenicity.</title>
        <authorList>
            <person name="Shang Y."/>
            <person name="Xiao G."/>
            <person name="Zheng P."/>
            <person name="Cen K."/>
            <person name="Zhan S."/>
            <person name="Wang C."/>
        </authorList>
    </citation>
    <scope>NUCLEOTIDE SEQUENCE [LARGE SCALE GENOMIC DNA]</scope>
    <source>
        <strain evidence="6 7">ARSEF 7405</strain>
    </source>
</reference>
<evidence type="ECO:0000256" key="4">
    <source>
        <dbReference type="ARBA" id="ARBA00023136"/>
    </source>
</evidence>
<keyword evidence="4 5" id="KW-0472">Membrane</keyword>
<feature type="transmembrane region" description="Helical" evidence="5">
    <location>
        <begin position="90"/>
        <end position="109"/>
    </location>
</feature>
<dbReference type="PANTHER" id="PTHR12714:SF9">
    <property type="entry name" value="PROTEIN-S-ISOPRENYLCYSTEINE O-METHYLTRANSFERASE"/>
    <property type="match status" value="1"/>
</dbReference>
<dbReference type="VEuPathDB" id="FungiDB:AAP_04806"/>
<feature type="transmembrane region" description="Helical" evidence="5">
    <location>
        <begin position="153"/>
        <end position="175"/>
    </location>
</feature>
<gene>
    <name evidence="6" type="ORF">AAP_04806</name>
</gene>
<dbReference type="OrthoDB" id="422086at2759"/>
<organism evidence="6 7">
    <name type="scientific">Ascosphaera apis ARSEF 7405</name>
    <dbReference type="NCBI Taxonomy" id="392613"/>
    <lineage>
        <taxon>Eukaryota</taxon>
        <taxon>Fungi</taxon>
        <taxon>Dikarya</taxon>
        <taxon>Ascomycota</taxon>
        <taxon>Pezizomycotina</taxon>
        <taxon>Eurotiomycetes</taxon>
        <taxon>Eurotiomycetidae</taxon>
        <taxon>Onygenales</taxon>
        <taxon>Ascosphaeraceae</taxon>
        <taxon>Ascosphaera</taxon>
    </lineage>
</organism>
<dbReference type="GO" id="GO:0016020">
    <property type="term" value="C:membrane"/>
    <property type="evidence" value="ECO:0007669"/>
    <property type="project" value="UniProtKB-SubCell"/>
</dbReference>
<keyword evidence="3 5" id="KW-1133">Transmembrane helix</keyword>